<sequence length="275" mass="30121">MSDLISFVRSFASVSALVYIVIGLPTDLCGKANEWELLDANPFEYPHFEKRLISFNQILKEQALDRPSRPPPSSQPVACLTHKKWVDIPTSFVTPPKPADYRRPRALDAPPNPAGRPTQPPAGRPPHRAATVAAVDELPIPAAANEEFESFPPPTFEDAELSVINAREIDTVDAVQLNEDDRLAPEFCTGDLAHNLDWREMAAIQEDMYVSPTPSCPPSPSRSTGLPLRGRFTACRTAPSISVGIRLPTHQHRFQPQPTSLPATTTSSNFAATAI</sequence>
<dbReference type="AlphaFoldDB" id="A0A0L0VSA1"/>
<evidence type="ECO:0000313" key="2">
    <source>
        <dbReference type="EMBL" id="KNF02082.1"/>
    </source>
</evidence>
<protein>
    <submittedName>
        <fullName evidence="2">Uncharacterized protein</fullName>
    </submittedName>
</protein>
<feature type="region of interest" description="Disordered" evidence="1">
    <location>
        <begin position="252"/>
        <end position="275"/>
    </location>
</feature>
<dbReference type="Proteomes" id="UP000054564">
    <property type="component" value="Unassembled WGS sequence"/>
</dbReference>
<proteinExistence type="predicted"/>
<feature type="region of interest" description="Disordered" evidence="1">
    <location>
        <begin position="96"/>
        <end position="128"/>
    </location>
</feature>
<reference evidence="3" key="1">
    <citation type="submission" date="2014-03" db="EMBL/GenBank/DDBJ databases">
        <title>The Genome Sequence of Puccinia striiformis f. sp. tritici PST-78.</title>
        <authorList>
            <consortium name="The Broad Institute Genome Sequencing Platform"/>
            <person name="Cuomo C."/>
            <person name="Hulbert S."/>
            <person name="Chen X."/>
            <person name="Walker B."/>
            <person name="Young S.K."/>
            <person name="Zeng Q."/>
            <person name="Gargeya S."/>
            <person name="Fitzgerald M."/>
            <person name="Haas B."/>
            <person name="Abouelleil A."/>
            <person name="Alvarado L."/>
            <person name="Arachchi H.M."/>
            <person name="Berlin A.M."/>
            <person name="Chapman S.B."/>
            <person name="Goldberg J."/>
            <person name="Griggs A."/>
            <person name="Gujja S."/>
            <person name="Hansen M."/>
            <person name="Howarth C."/>
            <person name="Imamovic A."/>
            <person name="Larimer J."/>
            <person name="McCowan C."/>
            <person name="Montmayeur A."/>
            <person name="Murphy C."/>
            <person name="Neiman D."/>
            <person name="Pearson M."/>
            <person name="Priest M."/>
            <person name="Roberts A."/>
            <person name="Saif S."/>
            <person name="Shea T."/>
            <person name="Sisk P."/>
            <person name="Sykes S."/>
            <person name="Wortman J."/>
            <person name="Nusbaum C."/>
            <person name="Birren B."/>
        </authorList>
    </citation>
    <scope>NUCLEOTIDE SEQUENCE [LARGE SCALE GENOMIC DNA]</scope>
    <source>
        <strain evidence="3">race PST-78</strain>
    </source>
</reference>
<name>A0A0L0VSA1_9BASI</name>
<feature type="compositionally biased region" description="Low complexity" evidence="1">
    <location>
        <begin position="263"/>
        <end position="275"/>
    </location>
</feature>
<organism evidence="2 3">
    <name type="scientific">Puccinia striiformis f. sp. tritici PST-78</name>
    <dbReference type="NCBI Taxonomy" id="1165861"/>
    <lineage>
        <taxon>Eukaryota</taxon>
        <taxon>Fungi</taxon>
        <taxon>Dikarya</taxon>
        <taxon>Basidiomycota</taxon>
        <taxon>Pucciniomycotina</taxon>
        <taxon>Pucciniomycetes</taxon>
        <taxon>Pucciniales</taxon>
        <taxon>Pucciniaceae</taxon>
        <taxon>Puccinia</taxon>
    </lineage>
</organism>
<feature type="compositionally biased region" description="Pro residues" evidence="1">
    <location>
        <begin position="110"/>
        <end position="124"/>
    </location>
</feature>
<dbReference type="EMBL" id="AJIL01000025">
    <property type="protein sequence ID" value="KNF02082.1"/>
    <property type="molecule type" value="Genomic_DNA"/>
</dbReference>
<keyword evidence="3" id="KW-1185">Reference proteome</keyword>
<accession>A0A0L0VSA1</accession>
<gene>
    <name evidence="2" type="ORF">PSTG_04580</name>
</gene>
<evidence type="ECO:0000313" key="3">
    <source>
        <dbReference type="Proteomes" id="UP000054564"/>
    </source>
</evidence>
<evidence type="ECO:0000256" key="1">
    <source>
        <dbReference type="SAM" id="MobiDB-lite"/>
    </source>
</evidence>
<comment type="caution">
    <text evidence="2">The sequence shown here is derived from an EMBL/GenBank/DDBJ whole genome shotgun (WGS) entry which is preliminary data.</text>
</comment>